<dbReference type="InterPro" id="IPR014776">
    <property type="entry name" value="4pyrrole_Mease_sub2"/>
</dbReference>
<sequence length="248" mass="26983">MSKFYGIGVGPGEPELITLKALNALKEADIIFTPKASVKSESLARTIVEGLLPEGANFFELEFPMTKDETELRKRYLASAHLIADNIKNGKPVAYLTIGDPLLYSTYIYLLRALAEVAPDLTIETIPGIAAYSAIASRLGFSLAEKNERLCICPVPTGAGAMEELRKIIELHDTIVIMKVAKKLTEVLDLIEEMGLTSTTAFGSRIGLPDEKVLDGNNEGFDLSAKEGYLSTIIVRKGQRHADPSEAK</sequence>
<dbReference type="GO" id="GO:0043781">
    <property type="term" value="F:cobalt-factor II C20-methyltransferase activity"/>
    <property type="evidence" value="ECO:0007669"/>
    <property type="project" value="UniProtKB-EC"/>
</dbReference>
<dbReference type="InterPro" id="IPR012382">
    <property type="entry name" value="CobI/CbiL"/>
</dbReference>
<feature type="domain" description="Tetrapyrrole methylase" evidence="7">
    <location>
        <begin position="3"/>
        <end position="217"/>
    </location>
</feature>
<dbReference type="PIRSF" id="PIRSF036427">
    <property type="entry name" value="Precrrn-2_mtase"/>
    <property type="match status" value="1"/>
</dbReference>
<dbReference type="SUPFAM" id="SSF53790">
    <property type="entry name" value="Tetrapyrrole methylase"/>
    <property type="match status" value="1"/>
</dbReference>
<dbReference type="Pfam" id="PF00590">
    <property type="entry name" value="TP_methylase"/>
    <property type="match status" value="1"/>
</dbReference>
<reference evidence="8" key="1">
    <citation type="submission" date="2018-06" db="EMBL/GenBank/DDBJ databases">
        <authorList>
            <person name="Zhirakovskaya E."/>
        </authorList>
    </citation>
    <scope>NUCLEOTIDE SEQUENCE</scope>
</reference>
<evidence type="ECO:0000256" key="3">
    <source>
        <dbReference type="ARBA" id="ARBA00022573"/>
    </source>
</evidence>
<dbReference type="AlphaFoldDB" id="A0A3B0R579"/>
<keyword evidence="4 8" id="KW-0489">Methyltransferase</keyword>
<dbReference type="InterPro" id="IPR014777">
    <property type="entry name" value="4pyrrole_Mease_sub1"/>
</dbReference>
<evidence type="ECO:0000256" key="2">
    <source>
        <dbReference type="ARBA" id="ARBA00005879"/>
    </source>
</evidence>
<dbReference type="PANTHER" id="PTHR43467:SF2">
    <property type="entry name" value="COBALT-PRECORRIN-2 C(20)-METHYLTRANSFERASE"/>
    <property type="match status" value="1"/>
</dbReference>
<evidence type="ECO:0000313" key="8">
    <source>
        <dbReference type="EMBL" id="VAV83028.1"/>
    </source>
</evidence>
<comment type="pathway">
    <text evidence="1">Cofactor biosynthesis; adenosylcobalamin biosynthesis.</text>
</comment>
<dbReference type="CDD" id="cd11645">
    <property type="entry name" value="Precorrin_2_C20_MT"/>
    <property type="match status" value="1"/>
</dbReference>
<evidence type="ECO:0000256" key="1">
    <source>
        <dbReference type="ARBA" id="ARBA00004953"/>
    </source>
</evidence>
<dbReference type="NCBIfam" id="TIGR01467">
    <property type="entry name" value="cobI_cbiL"/>
    <property type="match status" value="1"/>
</dbReference>
<dbReference type="Gene3D" id="3.30.950.10">
    <property type="entry name" value="Methyltransferase, Cobalt-precorrin-4 Transmethylase, Domain 2"/>
    <property type="match status" value="1"/>
</dbReference>
<dbReference type="PANTHER" id="PTHR43467">
    <property type="entry name" value="COBALT-PRECORRIN-2 C(20)-METHYLTRANSFERASE"/>
    <property type="match status" value="1"/>
</dbReference>
<dbReference type="UniPathway" id="UPA00148"/>
<proteinExistence type="inferred from homology"/>
<dbReference type="InterPro" id="IPR006364">
    <property type="entry name" value="CobI/CbiL/CobIJ_dom"/>
</dbReference>
<evidence type="ECO:0000256" key="4">
    <source>
        <dbReference type="ARBA" id="ARBA00022603"/>
    </source>
</evidence>
<dbReference type="EC" id="2.1.1.151" evidence="8"/>
<dbReference type="GO" id="GO:0030788">
    <property type="term" value="F:precorrin-2 C20-methyltransferase activity"/>
    <property type="evidence" value="ECO:0007669"/>
    <property type="project" value="InterPro"/>
</dbReference>
<dbReference type="InterPro" id="IPR035996">
    <property type="entry name" value="4pyrrol_Methylase_sf"/>
</dbReference>
<organism evidence="8">
    <name type="scientific">hydrothermal vent metagenome</name>
    <dbReference type="NCBI Taxonomy" id="652676"/>
    <lineage>
        <taxon>unclassified sequences</taxon>
        <taxon>metagenomes</taxon>
        <taxon>ecological metagenomes</taxon>
    </lineage>
</organism>
<dbReference type="InterPro" id="IPR000878">
    <property type="entry name" value="4pyrrol_Mease"/>
</dbReference>
<evidence type="ECO:0000256" key="5">
    <source>
        <dbReference type="ARBA" id="ARBA00022679"/>
    </source>
</evidence>
<keyword evidence="6" id="KW-0949">S-adenosyl-L-methionine</keyword>
<dbReference type="GO" id="GO:0032259">
    <property type="term" value="P:methylation"/>
    <property type="evidence" value="ECO:0007669"/>
    <property type="project" value="UniProtKB-KW"/>
</dbReference>
<name>A0A3B0R579_9ZZZZ</name>
<comment type="similarity">
    <text evidence="2">Belongs to the precorrin methyltransferase family.</text>
</comment>
<evidence type="ECO:0000256" key="6">
    <source>
        <dbReference type="ARBA" id="ARBA00022691"/>
    </source>
</evidence>
<dbReference type="EMBL" id="UOEA01000034">
    <property type="protein sequence ID" value="VAV83028.1"/>
    <property type="molecule type" value="Genomic_DNA"/>
</dbReference>
<protein>
    <submittedName>
        <fullName evidence="8">Cobalt-precorrin-2 C(20)-methyltransferase</fullName>
        <ecNumber evidence="8">2.1.1.151</ecNumber>
    </submittedName>
</protein>
<accession>A0A3B0R579</accession>
<gene>
    <name evidence="8" type="ORF">MNBD_DELTA01-683</name>
</gene>
<evidence type="ECO:0000259" key="7">
    <source>
        <dbReference type="Pfam" id="PF00590"/>
    </source>
</evidence>
<dbReference type="Gene3D" id="3.40.1010.10">
    <property type="entry name" value="Cobalt-precorrin-4 Transmethylase, Domain 1"/>
    <property type="match status" value="1"/>
</dbReference>
<keyword evidence="3" id="KW-0169">Cobalamin biosynthesis</keyword>
<dbReference type="GO" id="GO:0009236">
    <property type="term" value="P:cobalamin biosynthetic process"/>
    <property type="evidence" value="ECO:0007669"/>
    <property type="project" value="UniProtKB-UniPathway"/>
</dbReference>
<keyword evidence="5 8" id="KW-0808">Transferase</keyword>